<dbReference type="Gene3D" id="3.30.43.10">
    <property type="entry name" value="Uridine Diphospho-n-acetylenolpyruvylglucosamine Reductase, domain 2"/>
    <property type="match status" value="1"/>
</dbReference>
<dbReference type="Proteomes" id="UP001556220">
    <property type="component" value="Unassembled WGS sequence"/>
</dbReference>
<name>A0ABV3Q9A5_9GAMM</name>
<dbReference type="SUPFAM" id="SSF56176">
    <property type="entry name" value="FAD-binding/transporter-associated domain-like"/>
    <property type="match status" value="1"/>
</dbReference>
<keyword evidence="2" id="KW-1185">Reference proteome</keyword>
<comment type="caution">
    <text evidence="1">The sequence shown here is derived from an EMBL/GenBank/DDBJ whole genome shotgun (WGS) entry which is preliminary data.</text>
</comment>
<gene>
    <name evidence="1" type="ORF">ABQJ54_00135</name>
</gene>
<dbReference type="EMBL" id="JBFOHK010000001">
    <property type="protein sequence ID" value="MEW9570154.1"/>
    <property type="molecule type" value="Genomic_DNA"/>
</dbReference>
<evidence type="ECO:0000313" key="2">
    <source>
        <dbReference type="Proteomes" id="UP001556220"/>
    </source>
</evidence>
<evidence type="ECO:0000313" key="1">
    <source>
        <dbReference type="EMBL" id="MEW9570154.1"/>
    </source>
</evidence>
<reference evidence="1 2" key="1">
    <citation type="submission" date="2024-06" db="EMBL/GenBank/DDBJ databases">
        <authorList>
            <person name="Woo H."/>
        </authorList>
    </citation>
    <scope>NUCLEOTIDE SEQUENCE [LARGE SCALE GENOMIC DNA]</scope>
    <source>
        <strain evidence="1 2">Si-c</strain>
    </source>
</reference>
<dbReference type="RefSeq" id="WP_367852260.1">
    <property type="nucleotide sequence ID" value="NZ_JBFOHK010000001.1"/>
</dbReference>
<sequence>MTVRGGGHNVAALAVREDALMLDLGLLNRVEVEARRASRAWAAVRCGRTRRRNRMAWPPPAASCPPPAWAATRVTADN</sequence>
<dbReference type="InterPro" id="IPR036318">
    <property type="entry name" value="FAD-bd_PCMH-like_sf"/>
</dbReference>
<organism evidence="1 2">
    <name type="scientific">Rhodanobacter lycopersici</name>
    <dbReference type="NCBI Taxonomy" id="3162487"/>
    <lineage>
        <taxon>Bacteria</taxon>
        <taxon>Pseudomonadati</taxon>
        <taxon>Pseudomonadota</taxon>
        <taxon>Gammaproteobacteria</taxon>
        <taxon>Lysobacterales</taxon>
        <taxon>Rhodanobacteraceae</taxon>
        <taxon>Rhodanobacter</taxon>
    </lineage>
</organism>
<proteinExistence type="predicted"/>
<accession>A0ABV3Q9A5</accession>
<protein>
    <submittedName>
        <fullName evidence="1">Uncharacterized protein</fullName>
    </submittedName>
</protein>
<dbReference type="InterPro" id="IPR016167">
    <property type="entry name" value="FAD-bd_PCMH_sub1"/>
</dbReference>